<dbReference type="SMART" id="SM00091">
    <property type="entry name" value="PAS"/>
    <property type="match status" value="2"/>
</dbReference>
<proteinExistence type="predicted"/>
<dbReference type="InterPro" id="IPR000014">
    <property type="entry name" value="PAS"/>
</dbReference>
<dbReference type="Gene3D" id="3.30.565.10">
    <property type="entry name" value="Histidine kinase-like ATPase, C-terminal domain"/>
    <property type="match status" value="1"/>
</dbReference>
<dbReference type="PROSITE" id="PS50109">
    <property type="entry name" value="HIS_KIN"/>
    <property type="match status" value="1"/>
</dbReference>
<feature type="domain" description="PAS" evidence="8">
    <location>
        <begin position="67"/>
        <end position="119"/>
    </location>
</feature>
<dbReference type="InterPro" id="IPR003661">
    <property type="entry name" value="HisK_dim/P_dom"/>
</dbReference>
<evidence type="ECO:0000259" key="7">
    <source>
        <dbReference type="PROSITE" id="PS50109"/>
    </source>
</evidence>
<dbReference type="Gene3D" id="1.10.287.130">
    <property type="match status" value="1"/>
</dbReference>
<feature type="transmembrane region" description="Helical" evidence="6">
    <location>
        <begin position="7"/>
        <end position="30"/>
    </location>
</feature>
<dbReference type="NCBIfam" id="TIGR00229">
    <property type="entry name" value="sensory_box"/>
    <property type="match status" value="2"/>
</dbReference>
<dbReference type="Gene3D" id="3.30.450.20">
    <property type="entry name" value="PAS domain"/>
    <property type="match status" value="2"/>
</dbReference>
<dbReference type="PANTHER" id="PTHR43304:SF1">
    <property type="entry name" value="PAC DOMAIN-CONTAINING PROTEIN"/>
    <property type="match status" value="1"/>
</dbReference>
<comment type="caution">
    <text evidence="10">The sequence shown here is derived from an EMBL/GenBank/DDBJ whole genome shotgun (WGS) entry which is preliminary data.</text>
</comment>
<keyword evidence="5" id="KW-0418">Kinase</keyword>
<dbReference type="Gene3D" id="2.10.70.100">
    <property type="match status" value="1"/>
</dbReference>
<dbReference type="InterPro" id="IPR036097">
    <property type="entry name" value="HisK_dim/P_sf"/>
</dbReference>
<dbReference type="EMBL" id="JACHID010000005">
    <property type="protein sequence ID" value="MBB5021715.1"/>
    <property type="molecule type" value="Genomic_DNA"/>
</dbReference>
<dbReference type="SMART" id="SM00387">
    <property type="entry name" value="HATPase_c"/>
    <property type="match status" value="1"/>
</dbReference>
<dbReference type="SUPFAM" id="SSF55874">
    <property type="entry name" value="ATPase domain of HSP90 chaperone/DNA topoisomerase II/histidine kinase"/>
    <property type="match status" value="1"/>
</dbReference>
<evidence type="ECO:0000256" key="3">
    <source>
        <dbReference type="ARBA" id="ARBA00022553"/>
    </source>
</evidence>
<dbReference type="Proteomes" id="UP000528322">
    <property type="component" value="Unassembled WGS sequence"/>
</dbReference>
<dbReference type="PROSITE" id="PS50113">
    <property type="entry name" value="PAC"/>
    <property type="match status" value="1"/>
</dbReference>
<keyword evidence="11" id="KW-1185">Reference proteome</keyword>
<feature type="transmembrane region" description="Helical" evidence="6">
    <location>
        <begin position="36"/>
        <end position="58"/>
    </location>
</feature>
<dbReference type="GO" id="GO:0000155">
    <property type="term" value="F:phosphorelay sensor kinase activity"/>
    <property type="evidence" value="ECO:0007669"/>
    <property type="project" value="InterPro"/>
</dbReference>
<dbReference type="FunFam" id="3.30.450.20:FF:000088">
    <property type="entry name" value="Sensory transduction histidine kinase"/>
    <property type="match status" value="1"/>
</dbReference>
<dbReference type="PROSITE" id="PS50112">
    <property type="entry name" value="PAS"/>
    <property type="match status" value="2"/>
</dbReference>
<gene>
    <name evidence="10" type="ORF">HNR37_001028</name>
</gene>
<name>A0A7W7Y443_9BACT</name>
<keyword evidence="3" id="KW-0597">Phosphoprotein</keyword>
<comment type="catalytic activity">
    <reaction evidence="1">
        <text>ATP + protein L-histidine = ADP + protein N-phospho-L-histidine.</text>
        <dbReference type="EC" id="2.7.13.3"/>
    </reaction>
</comment>
<dbReference type="CDD" id="cd00130">
    <property type="entry name" value="PAS"/>
    <property type="match status" value="2"/>
</dbReference>
<dbReference type="InterPro" id="IPR005467">
    <property type="entry name" value="His_kinase_dom"/>
</dbReference>
<keyword evidence="6" id="KW-0472">Membrane</keyword>
<sequence>MPKPILAPFVAALTLVLLFINAIILAPSYLSGIEPHWTSIVIIIFFATLLGICTFWLVRRQQYLQQKYRDIESMADAMGAGLYFMDRDGRIIFVNQSALNMLGFSRTEIHGQVAHDLFHSHAMNDNIPLHDCPIYIRTIQQQTTYQGEELFRRKNGTIFIASVISNPVSGLKPGSVTVFHDVTHNRKIEEDLKRNEAHLRQAQAVARLGSWTLDVVSDTLIWSAETYQIFGIPEGTAMTYEKFVETVHPEDRQQVEQSWRESVEQRAPYNIKHRIVRPDNGEVRWVRERAELSFDESGALTGGIGIVQDINDVHELQQRHENQQALLIQQAKMAELGYMIGAIAHQWKQPLNSISLMTQSLPLTLLQKPDGEHQEVINNHVREVQRQVHFMGDTLDNFQDFFSPSRCREQFDALQATASVLQLLEGQLMRHQIEVEFCRTELPFIDGYPNEFKQVVLNIVTNAKEALCEKNIPSPRISITTSLDNYGSPCIRIRDNAGGIDSRLLPDAIFQSFVSTKGKSGTGIGLSLSRVIIEEKMGGRLVAENVDDGACFTITVPAAQNPP</sequence>
<dbReference type="InterPro" id="IPR000700">
    <property type="entry name" value="PAS-assoc_C"/>
</dbReference>
<evidence type="ECO:0000259" key="9">
    <source>
        <dbReference type="PROSITE" id="PS50113"/>
    </source>
</evidence>
<dbReference type="InterPro" id="IPR004358">
    <property type="entry name" value="Sig_transdc_His_kin-like_C"/>
</dbReference>
<protein>
    <recommendedName>
        <fullName evidence="2">histidine kinase</fullName>
        <ecNumber evidence="2">2.7.13.3</ecNumber>
    </recommendedName>
</protein>
<accession>A0A7W7Y443</accession>
<dbReference type="Pfam" id="PF13426">
    <property type="entry name" value="PAS_9"/>
    <property type="match status" value="1"/>
</dbReference>
<evidence type="ECO:0000256" key="4">
    <source>
        <dbReference type="ARBA" id="ARBA00022679"/>
    </source>
</evidence>
<keyword evidence="6" id="KW-0812">Transmembrane</keyword>
<dbReference type="RefSeq" id="WP_183730916.1">
    <property type="nucleotide sequence ID" value="NZ_JACHID010000005.1"/>
</dbReference>
<dbReference type="CDD" id="cd00082">
    <property type="entry name" value="HisKA"/>
    <property type="match status" value="1"/>
</dbReference>
<dbReference type="Pfam" id="PF08447">
    <property type="entry name" value="PAS_3"/>
    <property type="match status" value="1"/>
</dbReference>
<evidence type="ECO:0000259" key="8">
    <source>
        <dbReference type="PROSITE" id="PS50112"/>
    </source>
</evidence>
<evidence type="ECO:0000256" key="1">
    <source>
        <dbReference type="ARBA" id="ARBA00000085"/>
    </source>
</evidence>
<evidence type="ECO:0000313" key="10">
    <source>
        <dbReference type="EMBL" id="MBB5021715.1"/>
    </source>
</evidence>
<organism evidence="10 11">
    <name type="scientific">Desulfurispira natronophila</name>
    <dbReference type="NCBI Taxonomy" id="682562"/>
    <lineage>
        <taxon>Bacteria</taxon>
        <taxon>Pseudomonadati</taxon>
        <taxon>Chrysiogenota</taxon>
        <taxon>Chrysiogenia</taxon>
        <taxon>Chrysiogenales</taxon>
        <taxon>Chrysiogenaceae</taxon>
        <taxon>Desulfurispira</taxon>
    </lineage>
</organism>
<dbReference type="InterPro" id="IPR013655">
    <property type="entry name" value="PAS_fold_3"/>
</dbReference>
<evidence type="ECO:0000313" key="11">
    <source>
        <dbReference type="Proteomes" id="UP000528322"/>
    </source>
</evidence>
<dbReference type="PANTHER" id="PTHR43304">
    <property type="entry name" value="PHYTOCHROME-LIKE PROTEIN CPH1"/>
    <property type="match status" value="1"/>
</dbReference>
<reference evidence="10 11" key="1">
    <citation type="submission" date="2020-08" db="EMBL/GenBank/DDBJ databases">
        <title>Genomic Encyclopedia of Type Strains, Phase IV (KMG-IV): sequencing the most valuable type-strain genomes for metagenomic binning, comparative biology and taxonomic classification.</title>
        <authorList>
            <person name="Goeker M."/>
        </authorList>
    </citation>
    <scope>NUCLEOTIDE SEQUENCE [LARGE SCALE GENOMIC DNA]</scope>
    <source>
        <strain evidence="10 11">DSM 22071</strain>
    </source>
</reference>
<evidence type="ECO:0000256" key="5">
    <source>
        <dbReference type="ARBA" id="ARBA00022777"/>
    </source>
</evidence>
<feature type="domain" description="PAC" evidence="9">
    <location>
        <begin position="269"/>
        <end position="322"/>
    </location>
</feature>
<dbReference type="InterPro" id="IPR052162">
    <property type="entry name" value="Sensor_kinase/Photoreceptor"/>
</dbReference>
<dbReference type="PRINTS" id="PR00344">
    <property type="entry name" value="BCTRLSENSOR"/>
</dbReference>
<evidence type="ECO:0000256" key="6">
    <source>
        <dbReference type="SAM" id="Phobius"/>
    </source>
</evidence>
<feature type="domain" description="Histidine kinase" evidence="7">
    <location>
        <begin position="342"/>
        <end position="560"/>
    </location>
</feature>
<dbReference type="InterPro" id="IPR036890">
    <property type="entry name" value="HATPase_C_sf"/>
</dbReference>
<dbReference type="InterPro" id="IPR003594">
    <property type="entry name" value="HATPase_dom"/>
</dbReference>
<dbReference type="InterPro" id="IPR035965">
    <property type="entry name" value="PAS-like_dom_sf"/>
</dbReference>
<dbReference type="Pfam" id="PF02518">
    <property type="entry name" value="HATPase_c"/>
    <property type="match status" value="1"/>
</dbReference>
<keyword evidence="4" id="KW-0808">Transferase</keyword>
<dbReference type="SUPFAM" id="SSF47384">
    <property type="entry name" value="Homodimeric domain of signal transducing histidine kinase"/>
    <property type="match status" value="1"/>
</dbReference>
<dbReference type="AlphaFoldDB" id="A0A7W7Y443"/>
<feature type="domain" description="PAS" evidence="8">
    <location>
        <begin position="195"/>
        <end position="266"/>
    </location>
</feature>
<keyword evidence="6" id="KW-1133">Transmembrane helix</keyword>
<dbReference type="EC" id="2.7.13.3" evidence="2"/>
<dbReference type="SUPFAM" id="SSF55785">
    <property type="entry name" value="PYP-like sensor domain (PAS domain)"/>
    <property type="match status" value="2"/>
</dbReference>
<evidence type="ECO:0000256" key="2">
    <source>
        <dbReference type="ARBA" id="ARBA00012438"/>
    </source>
</evidence>